<dbReference type="Pfam" id="PF06724">
    <property type="entry name" value="DUF1206"/>
    <property type="match status" value="3"/>
</dbReference>
<feature type="transmembrane region" description="Helical" evidence="1">
    <location>
        <begin position="21"/>
        <end position="45"/>
    </location>
</feature>
<dbReference type="STRING" id="1079994.SAMN04488565_1677"/>
<feature type="domain" description="DUF1206" evidence="2">
    <location>
        <begin position="109"/>
        <end position="173"/>
    </location>
</feature>
<protein>
    <recommendedName>
        <fullName evidence="2">DUF1206 domain-containing protein</fullName>
    </recommendedName>
</protein>
<feature type="transmembrane region" description="Helical" evidence="1">
    <location>
        <begin position="65"/>
        <end position="87"/>
    </location>
</feature>
<dbReference type="RefSeq" id="WP_010157613.1">
    <property type="nucleotide sequence ID" value="NZ_FNKB01000001.1"/>
</dbReference>
<keyword evidence="1" id="KW-1133">Transmembrane helix</keyword>
<gene>
    <name evidence="3" type="ORF">SAMN04488565_1677</name>
</gene>
<evidence type="ECO:0000259" key="2">
    <source>
        <dbReference type="Pfam" id="PF06724"/>
    </source>
</evidence>
<evidence type="ECO:0000256" key="1">
    <source>
        <dbReference type="SAM" id="Phobius"/>
    </source>
</evidence>
<evidence type="ECO:0000313" key="3">
    <source>
        <dbReference type="EMBL" id="SDQ25714.1"/>
    </source>
</evidence>
<dbReference type="eggNOG" id="ENOG502Z854">
    <property type="taxonomic scope" value="Bacteria"/>
</dbReference>
<keyword evidence="1" id="KW-0812">Transmembrane</keyword>
<dbReference type="Proteomes" id="UP000182690">
    <property type="component" value="Unassembled WGS sequence"/>
</dbReference>
<dbReference type="InterPro" id="IPR009597">
    <property type="entry name" value="DUF1206"/>
</dbReference>
<feature type="transmembrane region" description="Helical" evidence="1">
    <location>
        <begin position="243"/>
        <end position="261"/>
    </location>
</feature>
<accession>A0A1H0ZE80</accession>
<feature type="transmembrane region" description="Helical" evidence="1">
    <location>
        <begin position="190"/>
        <end position="214"/>
    </location>
</feature>
<feature type="domain" description="DUF1206" evidence="2">
    <location>
        <begin position="197"/>
        <end position="265"/>
    </location>
</feature>
<proteinExistence type="predicted"/>
<evidence type="ECO:0000313" key="4">
    <source>
        <dbReference type="Proteomes" id="UP000182690"/>
    </source>
</evidence>
<organism evidence="3 4">
    <name type="scientific">Leucobacter chromiiresistens</name>
    <dbReference type="NCBI Taxonomy" id="1079994"/>
    <lineage>
        <taxon>Bacteria</taxon>
        <taxon>Bacillati</taxon>
        <taxon>Actinomycetota</taxon>
        <taxon>Actinomycetes</taxon>
        <taxon>Micrococcales</taxon>
        <taxon>Microbacteriaceae</taxon>
        <taxon>Leucobacter</taxon>
    </lineage>
</organism>
<feature type="transmembrane region" description="Helical" evidence="1">
    <location>
        <begin position="148"/>
        <end position="169"/>
    </location>
</feature>
<reference evidence="3 4" key="1">
    <citation type="submission" date="2016-10" db="EMBL/GenBank/DDBJ databases">
        <authorList>
            <person name="de Groot N.N."/>
        </authorList>
    </citation>
    <scope>NUCLEOTIDE SEQUENCE [LARGE SCALE GENOMIC DNA]</scope>
    <source>
        <strain evidence="3 4">DSM 22788</strain>
    </source>
</reference>
<feature type="domain" description="DUF1206" evidence="2">
    <location>
        <begin position="25"/>
        <end position="90"/>
    </location>
</feature>
<keyword evidence="1" id="KW-0472">Membrane</keyword>
<dbReference type="EMBL" id="FNKB01000001">
    <property type="protein sequence ID" value="SDQ25714.1"/>
    <property type="molecule type" value="Genomic_DNA"/>
</dbReference>
<dbReference type="AlphaFoldDB" id="A0A1H0ZE80"/>
<name>A0A1H0ZE80_9MICO</name>
<sequence>MDDRLQSVARRTERTRAFRAMARGGYAASGVVHGLIGALAIALVVRHGRAEADQVGALTSIANAPFGLAGLCAVAVLLFALGVFHVVHGFALDRDSRRRRWGRRLAEWGQGAAFCVMGGIATAVAVGARPDPDRTTRDASRGLLTIPGGTVLLILVGIGVAGVGAAWIWMGVSRSFRKQMSIPSGRGGRAIAALGAVGFVAKGGALLAIAVPLAGAGFSGDSSSAGALDSAITSLYDLPGGPAMIVGIGVGFLAYGLFCLFRARLADL</sequence>
<feature type="transmembrane region" description="Helical" evidence="1">
    <location>
        <begin position="108"/>
        <end position="128"/>
    </location>
</feature>